<sequence>MNASDYFKAPDSLSANDMTKKLQKDEEFLISLESHLIKSNEINANMNEKTGNFIQRLSTLEKEVFPLCIKTDRVQKKQSNVKTLLYVIDATIQFYGKTADLEDVMKEGNAVNNLDDYLTKMDNIKEAVKFFSSHQSYESQLINLKTYYEAGLSTLEKDFKHIILAETTQLDVRKILEHLDDENEPITDHQTSLRSLKDMSKVGKCCKWLINNSRDTKCIENYAALRTQSLHKTIKNLLQYLSSHPNKSNTSANLNNSTLSKASHPTTGRLRNALRKIAKNTDSDKTLDIIDDFKDNSLDYLVASFASLLMLLEIETDIASHVIGNVKNEAHVQRIIITKPMTEMIEHLSMLLSTHDGGFLSLIPVCKFFHRHHNQLQSLCENSANGGVAYGNVYNTLNQKCANSINEYVERLQNDTSKVVPHDGNVHQITANTISVLKSLLQQKQTIINVLALTSPQERNHLPRLFLMIFSALGANLKVKCLNFQDDALASIFMINNYNYIAKCLLDPSMTTVMAKENLDLCPFYENEISTYQEKYLVSWQKVSTLTSQNINGLDRKSLKSIYLNFNREMESILDSQKNFTVCDATIANVIRNRIKDMILRNHGSFYVGLVQAVGNDKNFKYDADSLEVVVDHLFDNSN</sequence>
<reference evidence="2" key="1">
    <citation type="submission" date="2016-11" db="UniProtKB">
        <authorList>
            <consortium name="WormBaseParasite"/>
        </authorList>
    </citation>
    <scope>IDENTIFICATION</scope>
    <source>
        <strain evidence="2">KR3021</strain>
    </source>
</reference>
<dbReference type="Proteomes" id="UP000095286">
    <property type="component" value="Unplaced"/>
</dbReference>
<proteinExistence type="predicted"/>
<evidence type="ECO:0000313" key="2">
    <source>
        <dbReference type="WBParaSite" id="RSKR_0001092000.1"/>
    </source>
</evidence>
<name>A0AC35UF29_9BILA</name>
<protein>
    <submittedName>
        <fullName evidence="2">Exocyst complex component 7</fullName>
    </submittedName>
</protein>
<organism evidence="1 2">
    <name type="scientific">Rhabditophanes sp. KR3021</name>
    <dbReference type="NCBI Taxonomy" id="114890"/>
    <lineage>
        <taxon>Eukaryota</taxon>
        <taxon>Metazoa</taxon>
        <taxon>Ecdysozoa</taxon>
        <taxon>Nematoda</taxon>
        <taxon>Chromadorea</taxon>
        <taxon>Rhabditida</taxon>
        <taxon>Tylenchina</taxon>
        <taxon>Panagrolaimomorpha</taxon>
        <taxon>Strongyloidoidea</taxon>
        <taxon>Alloionematidae</taxon>
        <taxon>Rhabditophanes</taxon>
    </lineage>
</organism>
<accession>A0AC35UF29</accession>
<dbReference type="WBParaSite" id="RSKR_0001092000.1">
    <property type="protein sequence ID" value="RSKR_0001092000.1"/>
    <property type="gene ID" value="RSKR_0001092000"/>
</dbReference>
<evidence type="ECO:0000313" key="1">
    <source>
        <dbReference type="Proteomes" id="UP000095286"/>
    </source>
</evidence>